<sequence length="254" mass="27276">MPFIGSLAQDPRVGFMTDVLLTSLNKKRPMLKLEAHKSSSVHSTDTSRSKITFRMVAQLGVMLSSVALVALSLVSLCSARAIFGCPPVDDKNSNATLIANPLNCSTFFLCQQGLPVLMECPENLQFNDALKVCDYAFRANCVQLYPTFPKEEPAPTEVATEKIVVKKTVKEVVRPVVEDDAPVNVKSEVTEVEDEVPASVDAGDVTQAAVVDTDVDVDVNSVVKPVEGTVTEAAAREVVGNVADVNVDVNQVVL</sequence>
<evidence type="ECO:0000313" key="1">
    <source>
        <dbReference type="EMBL" id="KAH7945696.1"/>
    </source>
</evidence>
<dbReference type="Proteomes" id="UP000821865">
    <property type="component" value="Chromosome 6"/>
</dbReference>
<reference evidence="1" key="1">
    <citation type="submission" date="2020-05" db="EMBL/GenBank/DDBJ databases">
        <title>Large-scale comparative analyses of tick genomes elucidate their genetic diversity and vector capacities.</title>
        <authorList>
            <person name="Jia N."/>
            <person name="Wang J."/>
            <person name="Shi W."/>
            <person name="Du L."/>
            <person name="Sun Y."/>
            <person name="Zhan W."/>
            <person name="Jiang J."/>
            <person name="Wang Q."/>
            <person name="Zhang B."/>
            <person name="Ji P."/>
            <person name="Sakyi L.B."/>
            <person name="Cui X."/>
            <person name="Yuan T."/>
            <person name="Jiang B."/>
            <person name="Yang W."/>
            <person name="Lam T.T.-Y."/>
            <person name="Chang Q."/>
            <person name="Ding S."/>
            <person name="Wang X."/>
            <person name="Zhu J."/>
            <person name="Ruan X."/>
            <person name="Zhao L."/>
            <person name="Wei J."/>
            <person name="Que T."/>
            <person name="Du C."/>
            <person name="Cheng J."/>
            <person name="Dai P."/>
            <person name="Han X."/>
            <person name="Huang E."/>
            <person name="Gao Y."/>
            <person name="Liu J."/>
            <person name="Shao H."/>
            <person name="Ye R."/>
            <person name="Li L."/>
            <person name="Wei W."/>
            <person name="Wang X."/>
            <person name="Wang C."/>
            <person name="Yang T."/>
            <person name="Huo Q."/>
            <person name="Li W."/>
            <person name="Guo W."/>
            <person name="Chen H."/>
            <person name="Zhou L."/>
            <person name="Ni X."/>
            <person name="Tian J."/>
            <person name="Zhou Y."/>
            <person name="Sheng Y."/>
            <person name="Liu T."/>
            <person name="Pan Y."/>
            <person name="Xia L."/>
            <person name="Li J."/>
            <person name="Zhao F."/>
            <person name="Cao W."/>
        </authorList>
    </citation>
    <scope>NUCLEOTIDE SEQUENCE</scope>
    <source>
        <strain evidence="1">Dsil-2018</strain>
    </source>
</reference>
<proteinExistence type="predicted"/>
<name>A0ACB8CLI1_DERSI</name>
<accession>A0ACB8CLI1</accession>
<evidence type="ECO:0000313" key="2">
    <source>
        <dbReference type="Proteomes" id="UP000821865"/>
    </source>
</evidence>
<keyword evidence="2" id="KW-1185">Reference proteome</keyword>
<gene>
    <name evidence="1" type="ORF">HPB49_014322</name>
</gene>
<protein>
    <submittedName>
        <fullName evidence="1">Uncharacterized protein</fullName>
    </submittedName>
</protein>
<dbReference type="EMBL" id="CM023475">
    <property type="protein sequence ID" value="KAH7945696.1"/>
    <property type="molecule type" value="Genomic_DNA"/>
</dbReference>
<comment type="caution">
    <text evidence="1">The sequence shown here is derived from an EMBL/GenBank/DDBJ whole genome shotgun (WGS) entry which is preliminary data.</text>
</comment>
<organism evidence="1 2">
    <name type="scientific">Dermacentor silvarum</name>
    <name type="common">Tick</name>
    <dbReference type="NCBI Taxonomy" id="543639"/>
    <lineage>
        <taxon>Eukaryota</taxon>
        <taxon>Metazoa</taxon>
        <taxon>Ecdysozoa</taxon>
        <taxon>Arthropoda</taxon>
        <taxon>Chelicerata</taxon>
        <taxon>Arachnida</taxon>
        <taxon>Acari</taxon>
        <taxon>Parasitiformes</taxon>
        <taxon>Ixodida</taxon>
        <taxon>Ixodoidea</taxon>
        <taxon>Ixodidae</taxon>
        <taxon>Rhipicephalinae</taxon>
        <taxon>Dermacentor</taxon>
    </lineage>
</organism>